<sequence length="405" mass="41847">MAAGETTKPGIVIAGGGTGGHVFPALAIAAAASELAEVEVTFVGTAKGLESRITLPPGHRLELLDVQPIKGGGVLRAARGTGVAAVATVRAVSLLRRLRPRVVLSVGGYASGPVALAAGMLGIPLAIFEPNAAMGLANKVAAPFAQRAYLALVESEGGLPKIPPTVRASSVRILGVPLRKGFHGAPYRASSSARVLVLGGSQGAAPLNERVPEAMGRLLKDFPQLEIVHQSGRDRELLVRNAYEREKVGCATVVPFIDDVAEAIAGADLVIARAGAGTVAEISAIGRAAILIPFPFAADDHQAKNAAVLAGTGGCLAIRQEAADATRLAAEVARLLRDDATRTRMAEAARSFGRPDSARLVAEDLLRLGRWHVEANAPPAPKVVTNGVARTTNGTGNYRRIPETH</sequence>
<dbReference type="RefSeq" id="WP_394832531.1">
    <property type="nucleotide sequence ID" value="NZ_CP089929.1"/>
</dbReference>
<dbReference type="EC" id="2.4.1.227" evidence="10"/>
<evidence type="ECO:0000256" key="3">
    <source>
        <dbReference type="ARBA" id="ARBA00022676"/>
    </source>
</evidence>
<dbReference type="Proteomes" id="UP001374803">
    <property type="component" value="Chromosome"/>
</dbReference>
<keyword evidence="1 10" id="KW-1003">Cell membrane</keyword>
<keyword evidence="8 10" id="KW-0131">Cell cycle</keyword>
<dbReference type="NCBIfam" id="TIGR01133">
    <property type="entry name" value="murG"/>
    <property type="match status" value="1"/>
</dbReference>
<dbReference type="InterPro" id="IPR007235">
    <property type="entry name" value="Glyco_trans_28_C"/>
</dbReference>
<keyword evidence="15" id="KW-1185">Reference proteome</keyword>
<comment type="similarity">
    <text evidence="10">Belongs to the glycosyltransferase 28 family. MurG subfamily.</text>
</comment>
<dbReference type="Pfam" id="PF03033">
    <property type="entry name" value="Glyco_transf_28"/>
    <property type="match status" value="1"/>
</dbReference>
<dbReference type="InterPro" id="IPR004276">
    <property type="entry name" value="GlycoTrans_28_N"/>
</dbReference>
<evidence type="ECO:0000256" key="9">
    <source>
        <dbReference type="ARBA" id="ARBA00023316"/>
    </source>
</evidence>
<reference evidence="14" key="1">
    <citation type="submission" date="2021-12" db="EMBL/GenBank/DDBJ databases">
        <title>Discovery of the Pendulisporaceae a myxobacterial family with distinct sporulation behavior and unique specialized metabolism.</title>
        <authorList>
            <person name="Garcia R."/>
            <person name="Popoff A."/>
            <person name="Bader C.D."/>
            <person name="Loehr J."/>
            <person name="Walesch S."/>
            <person name="Walt C."/>
            <person name="Boldt J."/>
            <person name="Bunk B."/>
            <person name="Haeckl F.J.F.P.J."/>
            <person name="Gunesch A.P."/>
            <person name="Birkelbach J."/>
            <person name="Nuebel U."/>
            <person name="Pietschmann T."/>
            <person name="Bach T."/>
            <person name="Mueller R."/>
        </authorList>
    </citation>
    <scope>NUCLEOTIDE SEQUENCE</scope>
    <source>
        <strain evidence="14">MSr11367</strain>
    </source>
</reference>
<dbReference type="GO" id="GO:0016757">
    <property type="term" value="F:glycosyltransferase activity"/>
    <property type="evidence" value="ECO:0007669"/>
    <property type="project" value="UniProtKB-KW"/>
</dbReference>
<proteinExistence type="inferred from homology"/>
<evidence type="ECO:0000256" key="7">
    <source>
        <dbReference type="ARBA" id="ARBA00023136"/>
    </source>
</evidence>
<feature type="binding site" evidence="10">
    <location>
        <position position="302"/>
    </location>
    <ligand>
        <name>UDP-N-acetyl-alpha-D-glucosamine</name>
        <dbReference type="ChEBI" id="CHEBI:57705"/>
    </ligand>
</feature>
<feature type="binding site" evidence="10">
    <location>
        <begin position="18"/>
        <end position="20"/>
    </location>
    <ligand>
        <name>UDP-N-acetyl-alpha-D-glucosamine</name>
        <dbReference type="ChEBI" id="CHEBI:57705"/>
    </ligand>
</feature>
<evidence type="ECO:0000256" key="11">
    <source>
        <dbReference type="SAM" id="MobiDB-lite"/>
    </source>
</evidence>
<organism evidence="14 15">
    <name type="scientific">Pendulispora rubella</name>
    <dbReference type="NCBI Taxonomy" id="2741070"/>
    <lineage>
        <taxon>Bacteria</taxon>
        <taxon>Pseudomonadati</taxon>
        <taxon>Myxococcota</taxon>
        <taxon>Myxococcia</taxon>
        <taxon>Myxococcales</taxon>
        <taxon>Sorangiineae</taxon>
        <taxon>Pendulisporaceae</taxon>
        <taxon>Pendulispora</taxon>
    </lineage>
</organism>
<dbReference type="EMBL" id="CP089983">
    <property type="protein sequence ID" value="WXB02906.1"/>
    <property type="molecule type" value="Genomic_DNA"/>
</dbReference>
<feature type="binding site" evidence="10">
    <location>
        <position position="179"/>
    </location>
    <ligand>
        <name>UDP-N-acetyl-alpha-D-glucosamine</name>
        <dbReference type="ChEBI" id="CHEBI:57705"/>
    </ligand>
</feature>
<evidence type="ECO:0000313" key="15">
    <source>
        <dbReference type="Proteomes" id="UP001374803"/>
    </source>
</evidence>
<evidence type="ECO:0000256" key="8">
    <source>
        <dbReference type="ARBA" id="ARBA00023306"/>
    </source>
</evidence>
<comment type="catalytic activity">
    <reaction evidence="10">
        <text>di-trans,octa-cis-undecaprenyl diphospho-N-acetyl-alpha-D-muramoyl-L-alanyl-D-glutamyl-meso-2,6-diaminopimeloyl-D-alanyl-D-alanine + UDP-N-acetyl-alpha-D-glucosamine = di-trans,octa-cis-undecaprenyl diphospho-[N-acetyl-alpha-D-glucosaminyl-(1-&gt;4)]-N-acetyl-alpha-D-muramoyl-L-alanyl-D-glutamyl-meso-2,6-diaminopimeloyl-D-alanyl-D-alanine + UDP + H(+)</text>
        <dbReference type="Rhea" id="RHEA:31227"/>
        <dbReference type="ChEBI" id="CHEBI:15378"/>
        <dbReference type="ChEBI" id="CHEBI:57705"/>
        <dbReference type="ChEBI" id="CHEBI:58223"/>
        <dbReference type="ChEBI" id="CHEBI:61387"/>
        <dbReference type="ChEBI" id="CHEBI:61388"/>
        <dbReference type="EC" id="2.4.1.227"/>
    </reaction>
</comment>
<dbReference type="SUPFAM" id="SSF53756">
    <property type="entry name" value="UDP-Glycosyltransferase/glycogen phosphorylase"/>
    <property type="match status" value="1"/>
</dbReference>
<comment type="function">
    <text evidence="10">Cell wall formation. Catalyzes the transfer of a GlcNAc subunit on undecaprenyl-pyrophosphoryl-MurNAc-pentapeptide (lipid intermediate I) to form undecaprenyl-pyrophosphoryl-MurNAc-(pentapeptide)GlcNAc (lipid intermediate II).</text>
</comment>
<dbReference type="PANTHER" id="PTHR21015">
    <property type="entry name" value="UDP-N-ACETYLGLUCOSAMINE--N-ACETYLMURAMYL-(PENTAPEPTIDE) PYROPHOSPHORYL-UNDECAPRENOL N-ACETYLGLUCOSAMINE TRANSFERASE 1"/>
    <property type="match status" value="1"/>
</dbReference>
<dbReference type="Pfam" id="PF04101">
    <property type="entry name" value="Glyco_tran_28_C"/>
    <property type="match status" value="1"/>
</dbReference>
<feature type="domain" description="Glycosyl transferase family 28 C-terminal" evidence="13">
    <location>
        <begin position="195"/>
        <end position="357"/>
    </location>
</feature>
<evidence type="ECO:0000256" key="5">
    <source>
        <dbReference type="ARBA" id="ARBA00022960"/>
    </source>
</evidence>
<evidence type="ECO:0000256" key="6">
    <source>
        <dbReference type="ARBA" id="ARBA00022984"/>
    </source>
</evidence>
<dbReference type="HAMAP" id="MF_00033">
    <property type="entry name" value="MurG"/>
    <property type="match status" value="1"/>
</dbReference>
<keyword evidence="3 10" id="KW-0328">Glycosyltransferase</keyword>
<comment type="caution">
    <text evidence="10">Lacks conserved residue(s) required for the propagation of feature annotation.</text>
</comment>
<evidence type="ECO:0000256" key="2">
    <source>
        <dbReference type="ARBA" id="ARBA00022618"/>
    </source>
</evidence>
<evidence type="ECO:0000313" key="14">
    <source>
        <dbReference type="EMBL" id="WXB02906.1"/>
    </source>
</evidence>
<evidence type="ECO:0000256" key="10">
    <source>
        <dbReference type="HAMAP-Rule" id="MF_00033"/>
    </source>
</evidence>
<dbReference type="CDD" id="cd03785">
    <property type="entry name" value="GT28_MurG"/>
    <property type="match status" value="1"/>
</dbReference>
<name>A0ABZ2L0Y1_9BACT</name>
<keyword evidence="5 10" id="KW-0133">Cell shape</keyword>
<feature type="region of interest" description="Disordered" evidence="11">
    <location>
        <begin position="382"/>
        <end position="405"/>
    </location>
</feature>
<keyword evidence="7 10" id="KW-0472">Membrane</keyword>
<keyword evidence="4 10" id="KW-0808">Transferase</keyword>
<feature type="binding site" evidence="10">
    <location>
        <position position="257"/>
    </location>
    <ligand>
        <name>UDP-N-acetyl-alpha-D-glucosamine</name>
        <dbReference type="ChEBI" id="CHEBI:57705"/>
    </ligand>
</feature>
<dbReference type="Gene3D" id="3.40.50.2000">
    <property type="entry name" value="Glycogen Phosphorylase B"/>
    <property type="match status" value="2"/>
</dbReference>
<keyword evidence="2 10" id="KW-0132">Cell division</keyword>
<evidence type="ECO:0000259" key="12">
    <source>
        <dbReference type="Pfam" id="PF03033"/>
    </source>
</evidence>
<evidence type="ECO:0000259" key="13">
    <source>
        <dbReference type="Pfam" id="PF04101"/>
    </source>
</evidence>
<feature type="binding site" evidence="10">
    <location>
        <position position="131"/>
    </location>
    <ligand>
        <name>UDP-N-acetyl-alpha-D-glucosamine</name>
        <dbReference type="ChEBI" id="CHEBI:57705"/>
    </ligand>
</feature>
<gene>
    <name evidence="10 14" type="primary">murG</name>
    <name evidence="14" type="ORF">LVJ94_39115</name>
</gene>
<comment type="pathway">
    <text evidence="10">Cell wall biogenesis; peptidoglycan biosynthesis.</text>
</comment>
<keyword evidence="6 10" id="KW-0573">Peptidoglycan synthesis</keyword>
<comment type="subcellular location">
    <subcellularLocation>
        <location evidence="10">Cell membrane</location>
        <topology evidence="10">Peripheral membrane protein</topology>
        <orientation evidence="10">Cytoplasmic side</orientation>
    </subcellularLocation>
</comment>
<feature type="domain" description="Glycosyltransferase family 28 N-terminal" evidence="12">
    <location>
        <begin position="11"/>
        <end position="149"/>
    </location>
</feature>
<evidence type="ECO:0000256" key="4">
    <source>
        <dbReference type="ARBA" id="ARBA00022679"/>
    </source>
</evidence>
<accession>A0ABZ2L0Y1</accession>
<evidence type="ECO:0000256" key="1">
    <source>
        <dbReference type="ARBA" id="ARBA00022475"/>
    </source>
</evidence>
<feature type="binding site" evidence="10">
    <location>
        <position position="201"/>
    </location>
    <ligand>
        <name>UDP-N-acetyl-alpha-D-glucosamine</name>
        <dbReference type="ChEBI" id="CHEBI:57705"/>
    </ligand>
</feature>
<dbReference type="PANTHER" id="PTHR21015:SF22">
    <property type="entry name" value="GLYCOSYLTRANSFERASE"/>
    <property type="match status" value="1"/>
</dbReference>
<dbReference type="InterPro" id="IPR006009">
    <property type="entry name" value="GlcNAc_MurG"/>
</dbReference>
<protein>
    <recommendedName>
        <fullName evidence="10">UDP-N-acetylglucosamine--N-acetylmuramyl-(pentapeptide) pyrophosphoryl-undecaprenol N-acetylglucosamine transferase</fullName>
        <ecNumber evidence="10">2.4.1.227</ecNumber>
    </recommendedName>
    <alternativeName>
        <fullName evidence="10">Undecaprenyl-PP-MurNAc-pentapeptide-UDPGlcNAc GlcNAc transferase</fullName>
    </alternativeName>
</protein>
<keyword evidence="9 10" id="KW-0961">Cell wall biogenesis/degradation</keyword>